<organism evidence="6 7">
    <name type="scientific">Halobaculum halobium</name>
    <dbReference type="NCBI Taxonomy" id="3032281"/>
    <lineage>
        <taxon>Archaea</taxon>
        <taxon>Methanobacteriati</taxon>
        <taxon>Methanobacteriota</taxon>
        <taxon>Stenosarchaea group</taxon>
        <taxon>Halobacteria</taxon>
        <taxon>Halobacteriales</taxon>
        <taxon>Haloferacaceae</taxon>
        <taxon>Halobaculum</taxon>
    </lineage>
</organism>
<accession>A0ABD5TCG0</accession>
<gene>
    <name evidence="6" type="ORF">ACFQFD_09655</name>
</gene>
<evidence type="ECO:0000259" key="5">
    <source>
        <dbReference type="PROSITE" id="PS50893"/>
    </source>
</evidence>
<comment type="similarity">
    <text evidence="1">Belongs to the ABC transporter superfamily.</text>
</comment>
<keyword evidence="2" id="KW-0813">Transport</keyword>
<evidence type="ECO:0000256" key="3">
    <source>
        <dbReference type="ARBA" id="ARBA00022741"/>
    </source>
</evidence>
<dbReference type="PROSITE" id="PS50893">
    <property type="entry name" value="ABC_TRANSPORTER_2"/>
    <property type="match status" value="1"/>
</dbReference>
<comment type="caution">
    <text evidence="6">The sequence shown here is derived from an EMBL/GenBank/DDBJ whole genome shotgun (WGS) entry which is preliminary data.</text>
</comment>
<name>A0ABD5TCG0_9EURY</name>
<keyword evidence="3" id="KW-0547">Nucleotide-binding</keyword>
<dbReference type="PANTHER" id="PTHR42711:SF5">
    <property type="entry name" value="ABC TRANSPORTER ATP-BINDING PROTEIN NATA"/>
    <property type="match status" value="1"/>
</dbReference>
<evidence type="ECO:0000313" key="6">
    <source>
        <dbReference type="EMBL" id="MFC6786241.1"/>
    </source>
</evidence>
<dbReference type="InterPro" id="IPR003593">
    <property type="entry name" value="AAA+_ATPase"/>
</dbReference>
<dbReference type="InterPro" id="IPR027417">
    <property type="entry name" value="P-loop_NTPase"/>
</dbReference>
<dbReference type="Gene3D" id="3.40.50.300">
    <property type="entry name" value="P-loop containing nucleotide triphosphate hydrolases"/>
    <property type="match status" value="1"/>
</dbReference>
<dbReference type="Proteomes" id="UP001596443">
    <property type="component" value="Unassembled WGS sequence"/>
</dbReference>
<dbReference type="PANTHER" id="PTHR42711">
    <property type="entry name" value="ABC TRANSPORTER ATP-BINDING PROTEIN"/>
    <property type="match status" value="1"/>
</dbReference>
<evidence type="ECO:0000256" key="4">
    <source>
        <dbReference type="ARBA" id="ARBA00022840"/>
    </source>
</evidence>
<keyword evidence="7" id="KW-1185">Reference proteome</keyword>
<dbReference type="InterPro" id="IPR003439">
    <property type="entry name" value="ABC_transporter-like_ATP-bd"/>
</dbReference>
<dbReference type="SUPFAM" id="SSF52540">
    <property type="entry name" value="P-loop containing nucleoside triphosphate hydrolases"/>
    <property type="match status" value="1"/>
</dbReference>
<dbReference type="SMART" id="SM00382">
    <property type="entry name" value="AAA"/>
    <property type="match status" value="1"/>
</dbReference>
<dbReference type="InterPro" id="IPR017871">
    <property type="entry name" value="ABC_transporter-like_CS"/>
</dbReference>
<dbReference type="EMBL" id="JBHSWX010000012">
    <property type="protein sequence ID" value="MFC6786241.1"/>
    <property type="molecule type" value="Genomic_DNA"/>
</dbReference>
<dbReference type="GO" id="GO:0005524">
    <property type="term" value="F:ATP binding"/>
    <property type="evidence" value="ECO:0007669"/>
    <property type="project" value="UniProtKB-KW"/>
</dbReference>
<feature type="domain" description="ABC transporter" evidence="5">
    <location>
        <begin position="7"/>
        <end position="228"/>
    </location>
</feature>
<reference evidence="6 7" key="1">
    <citation type="journal article" date="2019" name="Int. J. Syst. Evol. Microbiol.">
        <title>The Global Catalogue of Microorganisms (GCM) 10K type strain sequencing project: providing services to taxonomists for standard genome sequencing and annotation.</title>
        <authorList>
            <consortium name="The Broad Institute Genomics Platform"/>
            <consortium name="The Broad Institute Genome Sequencing Center for Infectious Disease"/>
            <person name="Wu L."/>
            <person name="Ma J."/>
        </authorList>
    </citation>
    <scope>NUCLEOTIDE SEQUENCE [LARGE SCALE GENOMIC DNA]</scope>
    <source>
        <strain evidence="6 7">SYNS20</strain>
    </source>
</reference>
<proteinExistence type="inferred from homology"/>
<dbReference type="PROSITE" id="PS00211">
    <property type="entry name" value="ABC_TRANSPORTER_1"/>
    <property type="match status" value="1"/>
</dbReference>
<sequence length="339" mass="35075">MNDETAVRAVDARKSYDGTVALDGVSLDVREGEVFGLIGPNGAGKTTLVRALTGTIDAEGSLELFDGPTRESDRSRVGLLPQEFGPPERLTARELVAYYGGLYDESRPVDDVLADVGLADDADTWYEKLSGGQKRRACVATALVNDPDVLFLDEPTTGIDPAGRRSLWGLVESLADGGVTVFLTSHSMEEVERLADRVGLLRDGALVAVGTPADLVAEYGGPARLVIAGPDVDAGAEPLRSAGFAVDVGADELVLGDVTPSDLANAVTALADADVDYESLTWTEPTLEDVYLRLTGETFEGAFTPGASAVDRADAEVDAGATGAGASAGDAAGATGAER</sequence>
<dbReference type="GeneID" id="81209309"/>
<protein>
    <submittedName>
        <fullName evidence="6">ABC transporter ATP-binding protein</fullName>
    </submittedName>
</protein>
<evidence type="ECO:0000256" key="2">
    <source>
        <dbReference type="ARBA" id="ARBA00022448"/>
    </source>
</evidence>
<keyword evidence="4 6" id="KW-0067">ATP-binding</keyword>
<evidence type="ECO:0000256" key="1">
    <source>
        <dbReference type="ARBA" id="ARBA00005417"/>
    </source>
</evidence>
<dbReference type="InterPro" id="IPR050763">
    <property type="entry name" value="ABC_transporter_ATP-binding"/>
</dbReference>
<dbReference type="AlphaFoldDB" id="A0ABD5TCG0"/>
<dbReference type="Pfam" id="PF00005">
    <property type="entry name" value="ABC_tran"/>
    <property type="match status" value="1"/>
</dbReference>
<evidence type="ECO:0000313" key="7">
    <source>
        <dbReference type="Proteomes" id="UP001596443"/>
    </source>
</evidence>
<dbReference type="CDD" id="cd03230">
    <property type="entry name" value="ABC_DR_subfamily_A"/>
    <property type="match status" value="1"/>
</dbReference>
<dbReference type="RefSeq" id="WP_284063044.1">
    <property type="nucleotide sequence ID" value="NZ_CP126158.1"/>
</dbReference>